<accession>A0A2T5RN28</accession>
<proteinExistence type="predicted"/>
<dbReference type="Gene3D" id="3.40.630.30">
    <property type="match status" value="1"/>
</dbReference>
<evidence type="ECO:0000259" key="1">
    <source>
        <dbReference type="PROSITE" id="PS51186"/>
    </source>
</evidence>
<comment type="caution">
    <text evidence="2">The sequence shown here is derived from an EMBL/GenBank/DDBJ whole genome shotgun (WGS) entry which is preliminary data.</text>
</comment>
<reference evidence="2 4" key="1">
    <citation type="submission" date="2018-04" db="EMBL/GenBank/DDBJ databases">
        <title>Subsurface microbial communities from deep shales in Ohio and West Virginia, USA.</title>
        <authorList>
            <person name="Wrighton K."/>
        </authorList>
    </citation>
    <scope>NUCLEOTIDE SEQUENCE [LARGE SCALE GENOMIC DNA]</scope>
    <source>
        <strain evidence="3 5">MSL 7</strain>
        <strain evidence="2 4">WC1</strain>
    </source>
</reference>
<evidence type="ECO:0000313" key="2">
    <source>
        <dbReference type="EMBL" id="PTW00916.1"/>
    </source>
</evidence>
<dbReference type="InterPro" id="IPR000182">
    <property type="entry name" value="GNAT_dom"/>
</dbReference>
<protein>
    <submittedName>
        <fullName evidence="2">ElaA protein</fullName>
    </submittedName>
</protein>
<evidence type="ECO:0000313" key="4">
    <source>
        <dbReference type="Proteomes" id="UP000244089"/>
    </source>
</evidence>
<dbReference type="PROSITE" id="PS51186">
    <property type="entry name" value="GNAT"/>
    <property type="match status" value="1"/>
</dbReference>
<sequence length="147" mass="17500">MELYIKKFEELTNQELYKIIEARINVFVVEQDCPYHECDNKDQDSFHLFYQEQDQIAAYLRIIPSGLSYPEVSIGRVLVKKEFRRQGLGLKQMQQAISFIQNNMDTEVVRISAQEYILDFYKSLGFEVVSDRYLEDDIPHYEMLLKL</sequence>
<name>A0A2T5RN28_9FIRM</name>
<dbReference type="Proteomes" id="UP000244089">
    <property type="component" value="Unassembled WGS sequence"/>
</dbReference>
<dbReference type="CDD" id="cd04301">
    <property type="entry name" value="NAT_SF"/>
    <property type="match status" value="1"/>
</dbReference>
<evidence type="ECO:0000313" key="5">
    <source>
        <dbReference type="Proteomes" id="UP000295176"/>
    </source>
</evidence>
<dbReference type="EMBL" id="SNXX01000015">
    <property type="protein sequence ID" value="TDP92278.1"/>
    <property type="molecule type" value="Genomic_DNA"/>
</dbReference>
<feature type="domain" description="N-acetyltransferase" evidence="1">
    <location>
        <begin position="6"/>
        <end position="147"/>
    </location>
</feature>
<dbReference type="EMBL" id="QAXS01000006">
    <property type="protein sequence ID" value="PTW00916.1"/>
    <property type="molecule type" value="Genomic_DNA"/>
</dbReference>
<dbReference type="GO" id="GO:0016747">
    <property type="term" value="F:acyltransferase activity, transferring groups other than amino-acyl groups"/>
    <property type="evidence" value="ECO:0007669"/>
    <property type="project" value="InterPro"/>
</dbReference>
<gene>
    <name evidence="3" type="ORF">C7957_11542</name>
    <name evidence="2" type="ORF">C8C76_10672</name>
</gene>
<evidence type="ECO:0000313" key="3">
    <source>
        <dbReference type="EMBL" id="TDP92278.1"/>
    </source>
</evidence>
<dbReference type="Proteomes" id="UP000295176">
    <property type="component" value="Unassembled WGS sequence"/>
</dbReference>
<dbReference type="InterPro" id="IPR016181">
    <property type="entry name" value="Acyl_CoA_acyltransferase"/>
</dbReference>
<dbReference type="SUPFAM" id="SSF55729">
    <property type="entry name" value="Acyl-CoA N-acyltransferases (Nat)"/>
    <property type="match status" value="1"/>
</dbReference>
<dbReference type="Pfam" id="PF13673">
    <property type="entry name" value="Acetyltransf_10"/>
    <property type="match status" value="1"/>
</dbReference>
<dbReference type="RefSeq" id="WP_108138876.1">
    <property type="nucleotide sequence ID" value="NZ_QAXS01000006.1"/>
</dbReference>
<dbReference type="OrthoDB" id="9796171at2"/>
<organism evidence="2 4">
    <name type="scientific">Halanaerobium saccharolyticum</name>
    <dbReference type="NCBI Taxonomy" id="43595"/>
    <lineage>
        <taxon>Bacteria</taxon>
        <taxon>Bacillati</taxon>
        <taxon>Bacillota</taxon>
        <taxon>Clostridia</taxon>
        <taxon>Halanaerobiales</taxon>
        <taxon>Halanaerobiaceae</taxon>
        <taxon>Halanaerobium</taxon>
    </lineage>
</organism>
<dbReference type="AlphaFoldDB" id="A0A2T5RN28"/>